<name>A0A381SK15_9ZZZZ</name>
<accession>A0A381SK15</accession>
<dbReference type="PROSITE" id="PS50263">
    <property type="entry name" value="CN_HYDROLASE"/>
    <property type="match status" value="1"/>
</dbReference>
<dbReference type="InterPro" id="IPR003010">
    <property type="entry name" value="C-N_Hydrolase"/>
</dbReference>
<organism evidence="2">
    <name type="scientific">marine metagenome</name>
    <dbReference type="NCBI Taxonomy" id="408172"/>
    <lineage>
        <taxon>unclassified sequences</taxon>
        <taxon>metagenomes</taxon>
        <taxon>ecological metagenomes</taxon>
    </lineage>
</organism>
<dbReference type="SUPFAM" id="SSF56317">
    <property type="entry name" value="Carbon-nitrogen hydrolase"/>
    <property type="match status" value="1"/>
</dbReference>
<dbReference type="PANTHER" id="PTHR23088">
    <property type="entry name" value="NITRILASE-RELATED"/>
    <property type="match status" value="1"/>
</dbReference>
<sequence>MNKPMTAASIQMFVHKEKKKNVEEAEKHMSHINKLFPQVNMVIFPELSIIDMEKEMHEQAEEIPGDLTKFFAGLAKQHGVWLIPGSMYERSGDDIFNTTPVFSPQGDLVGKYRKRYPWCPYEKTKPGNDPFVFTIEGIGVVGVMICYDLWFPEVARDLINLGAELIVVPTMTTTGDRLQEQVIARATAITQQCYIISCNGVGYGGVGGSMIIDPEGFDLQGSGEGSYMQTAIIDFERVRYLRENGIAGVTTPLKAFHENHQSFAVYK</sequence>
<dbReference type="Pfam" id="PF00795">
    <property type="entry name" value="CN_hydrolase"/>
    <property type="match status" value="1"/>
</dbReference>
<protein>
    <recommendedName>
        <fullName evidence="1">CN hydrolase domain-containing protein</fullName>
    </recommendedName>
</protein>
<reference evidence="2" key="1">
    <citation type="submission" date="2018-05" db="EMBL/GenBank/DDBJ databases">
        <authorList>
            <person name="Lanie J.A."/>
            <person name="Ng W.-L."/>
            <person name="Kazmierczak K.M."/>
            <person name="Andrzejewski T.M."/>
            <person name="Davidsen T.M."/>
            <person name="Wayne K.J."/>
            <person name="Tettelin H."/>
            <person name="Glass J.I."/>
            <person name="Rusch D."/>
            <person name="Podicherti R."/>
            <person name="Tsui H.-C.T."/>
            <person name="Winkler M.E."/>
        </authorList>
    </citation>
    <scope>NUCLEOTIDE SEQUENCE</scope>
</reference>
<dbReference type="PANTHER" id="PTHR23088:SF27">
    <property type="entry name" value="DEAMINATED GLUTATHIONE AMIDASE"/>
    <property type="match status" value="1"/>
</dbReference>
<dbReference type="EMBL" id="UINC01003215">
    <property type="protein sequence ID" value="SVA04336.1"/>
    <property type="molecule type" value="Genomic_DNA"/>
</dbReference>
<proteinExistence type="predicted"/>
<dbReference type="PROSITE" id="PS01227">
    <property type="entry name" value="UPF0012"/>
    <property type="match status" value="1"/>
</dbReference>
<dbReference type="Gene3D" id="3.60.110.10">
    <property type="entry name" value="Carbon-nitrogen hydrolase"/>
    <property type="match status" value="1"/>
</dbReference>
<dbReference type="InterPro" id="IPR036526">
    <property type="entry name" value="C-N_Hydrolase_sf"/>
</dbReference>
<feature type="domain" description="CN hydrolase" evidence="1">
    <location>
        <begin position="5"/>
        <end position="235"/>
    </location>
</feature>
<evidence type="ECO:0000313" key="2">
    <source>
        <dbReference type="EMBL" id="SVA04336.1"/>
    </source>
</evidence>
<gene>
    <name evidence="2" type="ORF">METZ01_LOCUS57190</name>
</gene>
<dbReference type="AlphaFoldDB" id="A0A381SK15"/>
<dbReference type="CDD" id="cd07197">
    <property type="entry name" value="nitrilase"/>
    <property type="match status" value="1"/>
</dbReference>
<evidence type="ECO:0000259" key="1">
    <source>
        <dbReference type="PROSITE" id="PS50263"/>
    </source>
</evidence>
<dbReference type="InterPro" id="IPR001110">
    <property type="entry name" value="UPF0012_CS"/>
</dbReference>